<organism evidence="1 2">
    <name type="scientific">Arcobacter cloacae</name>
    <dbReference type="NCBI Taxonomy" id="1054034"/>
    <lineage>
        <taxon>Bacteria</taxon>
        <taxon>Pseudomonadati</taxon>
        <taxon>Campylobacterota</taxon>
        <taxon>Epsilonproteobacteria</taxon>
        <taxon>Campylobacterales</taxon>
        <taxon>Arcobacteraceae</taxon>
        <taxon>Arcobacter</taxon>
    </lineage>
</organism>
<protein>
    <recommendedName>
        <fullName evidence="3">Toxin-antitoxin system, toxin component, RelE/ParE family</fullName>
    </recommendedName>
</protein>
<dbReference type="OrthoDB" id="197283at2"/>
<dbReference type="Proteomes" id="UP000290870">
    <property type="component" value="Unassembled WGS sequence"/>
</dbReference>
<sequence>MKFETVSLFEKQFKKLAKKYSLIKEDISKFITDFDTLHSQSTTIKNNLFKTRLANSNKNKGKSSGYRIYYYLKINDTVYLLTIYDKSEIESINESILDEFIDEIIKE</sequence>
<accession>A0A4Q0ZC25</accession>
<evidence type="ECO:0008006" key="3">
    <source>
        <dbReference type="Google" id="ProtNLM"/>
    </source>
</evidence>
<reference evidence="1 2" key="1">
    <citation type="submission" date="2017-10" db="EMBL/GenBank/DDBJ databases">
        <title>Genomics of the genus Arcobacter.</title>
        <authorList>
            <person name="Perez-Cataluna A."/>
            <person name="Figueras M.J."/>
        </authorList>
    </citation>
    <scope>NUCLEOTIDE SEQUENCE [LARGE SCALE GENOMIC DNA]</scope>
    <source>
        <strain evidence="1 2">F26</strain>
    </source>
</reference>
<proteinExistence type="predicted"/>
<evidence type="ECO:0000313" key="1">
    <source>
        <dbReference type="EMBL" id="RXJ83834.1"/>
    </source>
</evidence>
<dbReference type="EMBL" id="PDJZ01000008">
    <property type="protein sequence ID" value="RXJ83834.1"/>
    <property type="molecule type" value="Genomic_DNA"/>
</dbReference>
<dbReference type="RefSeq" id="WP_128986853.1">
    <property type="nucleotide sequence ID" value="NZ_PDJZ01000008.1"/>
</dbReference>
<gene>
    <name evidence="1" type="ORF">CRU90_08500</name>
</gene>
<evidence type="ECO:0000313" key="2">
    <source>
        <dbReference type="Proteomes" id="UP000290870"/>
    </source>
</evidence>
<comment type="caution">
    <text evidence="1">The sequence shown here is derived from an EMBL/GenBank/DDBJ whole genome shotgun (WGS) entry which is preliminary data.</text>
</comment>
<dbReference type="AlphaFoldDB" id="A0A4Q0ZC25"/>
<name>A0A4Q0ZC25_9BACT</name>